<protein>
    <submittedName>
        <fullName evidence="2">Pheromone shutdown trab bacterial/archaeal</fullName>
    </submittedName>
</protein>
<dbReference type="PANTHER" id="PTHR21530:SF7">
    <property type="entry name" value="TRAB DOMAIN-CONTAINING PROTEIN"/>
    <property type="match status" value="1"/>
</dbReference>
<sequence>MESTEQNTEMVKRLTRNGKEYIIIGTAHVSRESAELVERVIEEEKPDTVCVELCQARHQSMTERDAWRNMDIIKVIREKKSFLLLANLLLASFQKKVAEKFDIRPGEEMIRAVAKADEVEAELVLADRNVQTTLSRAWHSMGFFKKVSLLFQMLLSVGSADDIEEEEIEKLKNQDMLESVLEDVGKSHPALREILIDERDRYLAHNIRHAAGNKVVAVVGAGHLPGILRYFDNTIDITSLDEVPPPGKTGKVLKWGLPLLVTALIIYGFSSGGAEAGAGMMGWWIAANGILAGIGAIIAFGHPATIASAVLAAPLTSLNPMVAAGWVSGLVEAFVRKPKVMDFESLGDDILSVKGFWRNKVTRVLLVVVFTNLGSTIGTAVALPMMARILNG</sequence>
<dbReference type="PANTHER" id="PTHR21530">
    <property type="entry name" value="PHEROMONE SHUTDOWN PROTEIN"/>
    <property type="match status" value="1"/>
</dbReference>
<dbReference type="NCBIfam" id="TIGR00261">
    <property type="entry name" value="traB"/>
    <property type="match status" value="1"/>
</dbReference>
<dbReference type="InterPro" id="IPR005230">
    <property type="entry name" value="TraB_bac"/>
</dbReference>
<name>A0A4U8YJ76_9BACT</name>
<accession>A0A4U8YJ76</accession>
<feature type="transmembrane region" description="Helical" evidence="1">
    <location>
        <begin position="364"/>
        <end position="387"/>
    </location>
</feature>
<dbReference type="InterPro" id="IPR046345">
    <property type="entry name" value="TraB_PrgY-like"/>
</dbReference>
<keyword evidence="3" id="KW-1185">Reference proteome</keyword>
<evidence type="ECO:0000313" key="3">
    <source>
        <dbReference type="Proteomes" id="UP000507962"/>
    </source>
</evidence>
<dbReference type="EMBL" id="CAADHO010000001">
    <property type="protein sequence ID" value="VFQ43354.1"/>
    <property type="molecule type" value="Genomic_DNA"/>
</dbReference>
<keyword evidence="1" id="KW-0472">Membrane</keyword>
<dbReference type="Proteomes" id="UP000507962">
    <property type="component" value="Unassembled WGS sequence"/>
</dbReference>
<organism evidence="2 3">
    <name type="scientific">Desulfoluna butyratoxydans</name>
    <dbReference type="NCBI Taxonomy" id="231438"/>
    <lineage>
        <taxon>Bacteria</taxon>
        <taxon>Pseudomonadati</taxon>
        <taxon>Thermodesulfobacteriota</taxon>
        <taxon>Desulfobacteria</taxon>
        <taxon>Desulfobacterales</taxon>
        <taxon>Desulfolunaceae</taxon>
        <taxon>Desulfoluna</taxon>
    </lineage>
</organism>
<keyword evidence="1" id="KW-1133">Transmembrane helix</keyword>
<evidence type="ECO:0000313" key="2">
    <source>
        <dbReference type="EMBL" id="VFQ43354.1"/>
    </source>
</evidence>
<feature type="transmembrane region" description="Helical" evidence="1">
    <location>
        <begin position="252"/>
        <end position="269"/>
    </location>
</feature>
<proteinExistence type="predicted"/>
<evidence type="ECO:0000256" key="1">
    <source>
        <dbReference type="SAM" id="Phobius"/>
    </source>
</evidence>
<dbReference type="InterPro" id="IPR002816">
    <property type="entry name" value="TraB/PrgY/GumN_fam"/>
</dbReference>
<dbReference type="AlphaFoldDB" id="A0A4U8YJ76"/>
<keyword evidence="1" id="KW-0812">Transmembrane</keyword>
<gene>
    <name evidence="2" type="ORF">MSL71_9820</name>
</gene>
<dbReference type="Pfam" id="PF01963">
    <property type="entry name" value="TraB_PrgY_gumN"/>
    <property type="match status" value="1"/>
</dbReference>
<dbReference type="RefSeq" id="WP_180137515.1">
    <property type="nucleotide sequence ID" value="NZ_CAADHO010000001.1"/>
</dbReference>
<feature type="transmembrane region" description="Helical" evidence="1">
    <location>
        <begin position="306"/>
        <end position="331"/>
    </location>
</feature>
<feature type="transmembrane region" description="Helical" evidence="1">
    <location>
        <begin position="281"/>
        <end position="300"/>
    </location>
</feature>
<dbReference type="CDD" id="cd14726">
    <property type="entry name" value="TraB_PrgY-like"/>
    <property type="match status" value="1"/>
</dbReference>
<reference evidence="2 3" key="1">
    <citation type="submission" date="2019-03" db="EMBL/GenBank/DDBJ databases">
        <authorList>
            <person name="Nijsse B."/>
        </authorList>
    </citation>
    <scope>NUCLEOTIDE SEQUENCE [LARGE SCALE GENOMIC DNA]</scope>
    <source>
        <strain evidence="2">Desulfoluna butyratoxydans MSL71</strain>
    </source>
</reference>